<evidence type="ECO:0000313" key="2">
    <source>
        <dbReference type="Proteomes" id="UP001501509"/>
    </source>
</evidence>
<reference evidence="1 2" key="1">
    <citation type="journal article" date="2019" name="Int. J. Syst. Evol. Microbiol.">
        <title>The Global Catalogue of Microorganisms (GCM) 10K type strain sequencing project: providing services to taxonomists for standard genome sequencing and annotation.</title>
        <authorList>
            <consortium name="The Broad Institute Genomics Platform"/>
            <consortium name="The Broad Institute Genome Sequencing Center for Infectious Disease"/>
            <person name="Wu L."/>
            <person name="Ma J."/>
        </authorList>
    </citation>
    <scope>NUCLEOTIDE SEQUENCE [LARGE SCALE GENOMIC DNA]</scope>
    <source>
        <strain evidence="1 2">JCM 6833</strain>
    </source>
</reference>
<evidence type="ECO:0008006" key="3">
    <source>
        <dbReference type="Google" id="ProtNLM"/>
    </source>
</evidence>
<comment type="caution">
    <text evidence="1">The sequence shown here is derived from an EMBL/GenBank/DDBJ whole genome shotgun (WGS) entry which is preliminary data.</text>
</comment>
<name>A0ABN3QD97_9ACTN</name>
<sequence>MSPSLPGSEFTALIHPHTGDVSEMQPTSRGNNSAVTALVDCEKGAFFVKAVPNRPGGRRDSLIREGLINPFVVPISPALRWQAEDSEWIALGFEVIEGRRSDFTPGSADLPAIIDILNRIGELYLPEIAQGWHETRWNRFATEADAELFQGQSLLYTDINPDNLLIGQISTWAVDWSWPTHGAAFIDPACLVVQLIAAGHDAGPAETWAAECAAWTNADRQAIDAFAAANLRMYRRFADRNPDATWLQAMATAAHEWAAYRDVPVDRDQVYDAPR</sequence>
<keyword evidence="2" id="KW-1185">Reference proteome</keyword>
<dbReference type="InterPro" id="IPR011009">
    <property type="entry name" value="Kinase-like_dom_sf"/>
</dbReference>
<dbReference type="EMBL" id="BAAATD010000011">
    <property type="protein sequence ID" value="GAA2623407.1"/>
    <property type="molecule type" value="Genomic_DNA"/>
</dbReference>
<protein>
    <recommendedName>
        <fullName evidence="3">Protein kinase</fullName>
    </recommendedName>
</protein>
<proteinExistence type="predicted"/>
<dbReference type="RefSeq" id="WP_344546717.1">
    <property type="nucleotide sequence ID" value="NZ_BAAATD010000011.1"/>
</dbReference>
<evidence type="ECO:0000313" key="1">
    <source>
        <dbReference type="EMBL" id="GAA2623407.1"/>
    </source>
</evidence>
<dbReference type="SUPFAM" id="SSF56112">
    <property type="entry name" value="Protein kinase-like (PK-like)"/>
    <property type="match status" value="1"/>
</dbReference>
<accession>A0ABN3QD97</accession>
<organism evidence="1 2">
    <name type="scientific">Actinomadura fulvescens</name>
    <dbReference type="NCBI Taxonomy" id="46160"/>
    <lineage>
        <taxon>Bacteria</taxon>
        <taxon>Bacillati</taxon>
        <taxon>Actinomycetota</taxon>
        <taxon>Actinomycetes</taxon>
        <taxon>Streptosporangiales</taxon>
        <taxon>Thermomonosporaceae</taxon>
        <taxon>Actinomadura</taxon>
    </lineage>
</organism>
<dbReference type="Proteomes" id="UP001501509">
    <property type="component" value="Unassembled WGS sequence"/>
</dbReference>
<gene>
    <name evidence="1" type="ORF">GCM10010411_69460</name>
</gene>